<evidence type="ECO:0008006" key="4">
    <source>
        <dbReference type="Google" id="ProtNLM"/>
    </source>
</evidence>
<sequence>MKKVAVAWILLILSFTLISCDDAKEEIKPRNSVKTTAKVEEKPQEITVEEVMKNIEVESKSIETFSVDSIFLNKLKFGNESEKVKLKTTTKLHRSPLSFQQQGTYQRNEDEQEEFEMYYNDQKFRIRSNDDWSELPKDQLEVFMETYNITENPINQLDLLNENLNDVKLNQSDQEYTLSLTLANPRVKGYIEEKVKDYVTPSEEEGIEIDSMQVKEFVVEMTIDQESYFPKKVKHYISVSLGIDGEKIHMIQNNENVYEDYNEVEEMETMINS</sequence>
<dbReference type="PROSITE" id="PS51257">
    <property type="entry name" value="PROKAR_LIPOPROTEIN"/>
    <property type="match status" value="1"/>
</dbReference>
<evidence type="ECO:0000256" key="1">
    <source>
        <dbReference type="SAM" id="SignalP"/>
    </source>
</evidence>
<reference evidence="2 3" key="1">
    <citation type="submission" date="2023-06" db="EMBL/GenBank/DDBJ databases">
        <title>Five Gram-positive bacteria isolated from mangrove sediments in Shenzhen, Guangdong, China.</title>
        <authorList>
            <person name="Yu S."/>
            <person name="Zheng W."/>
            <person name="Huang Y."/>
        </authorList>
    </citation>
    <scope>NUCLEOTIDE SEQUENCE [LARGE SCALE GENOMIC DNA]</scope>
    <source>
        <strain evidence="2 3">SaN35-3</strain>
    </source>
</reference>
<dbReference type="EMBL" id="CP129013">
    <property type="protein sequence ID" value="WLR42998.1"/>
    <property type="molecule type" value="Genomic_DNA"/>
</dbReference>
<evidence type="ECO:0000313" key="3">
    <source>
        <dbReference type="Proteomes" id="UP001197974"/>
    </source>
</evidence>
<evidence type="ECO:0000313" key="2">
    <source>
        <dbReference type="EMBL" id="WLR42998.1"/>
    </source>
</evidence>
<organism evidence="2 3">
    <name type="scientific">Bacillus carboniphilus</name>
    <dbReference type="NCBI Taxonomy" id="86663"/>
    <lineage>
        <taxon>Bacteria</taxon>
        <taxon>Bacillati</taxon>
        <taxon>Bacillota</taxon>
        <taxon>Bacilli</taxon>
        <taxon>Bacillales</taxon>
        <taxon>Bacillaceae</taxon>
        <taxon>Bacillus</taxon>
    </lineage>
</organism>
<gene>
    <name evidence="2" type="ORF">LC087_01900</name>
</gene>
<dbReference type="Pfam" id="PF20316">
    <property type="entry name" value="DUF6612"/>
    <property type="match status" value="1"/>
</dbReference>
<proteinExistence type="predicted"/>
<dbReference type="InterPro" id="IPR046720">
    <property type="entry name" value="DUF6612"/>
</dbReference>
<feature type="signal peptide" evidence="1">
    <location>
        <begin position="1"/>
        <end position="23"/>
    </location>
</feature>
<protein>
    <recommendedName>
        <fullName evidence="4">Lipoprotein</fullName>
    </recommendedName>
</protein>
<dbReference type="Proteomes" id="UP001197974">
    <property type="component" value="Chromosome"/>
</dbReference>
<name>A0ABY9JW59_9BACI</name>
<accession>A0ABY9JW59</accession>
<feature type="chain" id="PRO_5047156116" description="Lipoprotein" evidence="1">
    <location>
        <begin position="24"/>
        <end position="273"/>
    </location>
</feature>
<keyword evidence="1" id="KW-0732">Signal</keyword>
<dbReference type="RefSeq" id="WP_226538814.1">
    <property type="nucleotide sequence ID" value="NZ_CP129013.1"/>
</dbReference>
<keyword evidence="3" id="KW-1185">Reference proteome</keyword>